<keyword evidence="5" id="KW-0966">Cell projection</keyword>
<dbReference type="PANTHER" id="PTHR13159">
    <property type="entry name" value="RADIAL SPOKEHEAD-RELATED"/>
    <property type="match status" value="1"/>
</dbReference>
<dbReference type="PANTHER" id="PTHR13159:SF0">
    <property type="entry name" value="RADIAL SPOKE HEAD 6 HOMOLOG A"/>
    <property type="match status" value="1"/>
</dbReference>
<dbReference type="STRING" id="7232.A0A484AT32"/>
<dbReference type="GO" id="GO:0035082">
    <property type="term" value="P:axoneme assembly"/>
    <property type="evidence" value="ECO:0007669"/>
    <property type="project" value="TreeGrafter"/>
</dbReference>
<feature type="compositionally biased region" description="Acidic residues" evidence="6">
    <location>
        <begin position="166"/>
        <end position="180"/>
    </location>
</feature>
<proteinExistence type="predicted"/>
<dbReference type="Pfam" id="PF04712">
    <property type="entry name" value="Radial_spoke"/>
    <property type="match status" value="1"/>
</dbReference>
<dbReference type="GO" id="GO:0001534">
    <property type="term" value="C:radial spoke"/>
    <property type="evidence" value="ECO:0007669"/>
    <property type="project" value="InterPro"/>
</dbReference>
<dbReference type="GO" id="GO:0060294">
    <property type="term" value="P:cilium movement involved in cell motility"/>
    <property type="evidence" value="ECO:0007669"/>
    <property type="project" value="InterPro"/>
</dbReference>
<keyword evidence="8" id="KW-1185">Reference proteome</keyword>
<evidence type="ECO:0000256" key="4">
    <source>
        <dbReference type="ARBA" id="ARBA00023212"/>
    </source>
</evidence>
<dbReference type="InterPro" id="IPR006802">
    <property type="entry name" value="Radial_spoke"/>
</dbReference>
<evidence type="ECO:0000256" key="1">
    <source>
        <dbReference type="ARBA" id="ARBA00004430"/>
    </source>
</evidence>
<evidence type="ECO:0000256" key="2">
    <source>
        <dbReference type="ARBA" id="ARBA00022490"/>
    </source>
</evidence>
<evidence type="ECO:0000313" key="7">
    <source>
        <dbReference type="EMBL" id="TDG38695.1"/>
    </source>
</evidence>
<reference evidence="7 8" key="1">
    <citation type="journal article" date="2019" name="J. Hered.">
        <title>An Improved Genome Assembly for Drosophila navojoa, the Basal Species in the mojavensis Cluster.</title>
        <authorList>
            <person name="Vanderlinde T."/>
            <person name="Dupim E.G."/>
            <person name="Nazario-Yepiz N.O."/>
            <person name="Carvalho A.B."/>
        </authorList>
    </citation>
    <scope>NUCLEOTIDE SEQUENCE [LARGE SCALE GENOMIC DNA]</scope>
    <source>
        <strain evidence="7">Navoj_Jal97</strain>
        <tissue evidence="7">Whole organism</tissue>
    </source>
</reference>
<evidence type="ECO:0000256" key="6">
    <source>
        <dbReference type="SAM" id="MobiDB-lite"/>
    </source>
</evidence>
<feature type="region of interest" description="Disordered" evidence="6">
    <location>
        <begin position="160"/>
        <end position="180"/>
    </location>
</feature>
<feature type="compositionally biased region" description="Acidic residues" evidence="6">
    <location>
        <begin position="10"/>
        <end position="29"/>
    </location>
</feature>
<gene>
    <name evidence="7" type="ORF">AWZ03_014883</name>
</gene>
<keyword evidence="3" id="KW-0969">Cilium</keyword>
<comment type="subcellular location">
    <subcellularLocation>
        <location evidence="1">Cytoplasm</location>
        <location evidence="1">Cytoskeleton</location>
        <location evidence="1">Cilium axoneme</location>
    </subcellularLocation>
</comment>
<name>A0A484AT32_DRONA</name>
<evidence type="ECO:0000313" key="8">
    <source>
        <dbReference type="Proteomes" id="UP000295192"/>
    </source>
</evidence>
<evidence type="ECO:0000256" key="3">
    <source>
        <dbReference type="ARBA" id="ARBA00023069"/>
    </source>
</evidence>
<feature type="region of interest" description="Disordered" evidence="6">
    <location>
        <begin position="1"/>
        <end position="29"/>
    </location>
</feature>
<dbReference type="AlphaFoldDB" id="A0A484AT32"/>
<sequence>MYMKMRLMEEMDEEVEEEEADGEEEGEEEEMMEGFNQPETGPDILTSCASDMSPDCVVPWLVRFTSRYTNQKERVLVMQSNIWPGAFTFIFENTCESIYLGWGHKFCRRNIPFKHLPIVQEEFPHSIDDFIETTDPSVEDEIAYNEWLLSKQKRQDDIGESLHEYDGEDIDDYDNDDNDA</sequence>
<dbReference type="OMA" id="EVEYKAG"/>
<keyword evidence="4" id="KW-0206">Cytoskeleton</keyword>
<dbReference type="OrthoDB" id="272202at2759"/>
<protein>
    <submittedName>
        <fullName evidence="7">Uncharacterized protein</fullName>
    </submittedName>
</protein>
<keyword evidence="2" id="KW-0963">Cytoplasm</keyword>
<evidence type="ECO:0000256" key="5">
    <source>
        <dbReference type="ARBA" id="ARBA00023273"/>
    </source>
</evidence>
<comment type="caution">
    <text evidence="7">The sequence shown here is derived from an EMBL/GenBank/DDBJ whole genome shotgun (WGS) entry which is preliminary data.</text>
</comment>
<dbReference type="EMBL" id="LSRL02002222">
    <property type="protein sequence ID" value="TDG38695.1"/>
    <property type="molecule type" value="Genomic_DNA"/>
</dbReference>
<accession>A0A484AT32</accession>
<organism evidence="7 8">
    <name type="scientific">Drosophila navojoa</name>
    <name type="common">Fruit fly</name>
    <dbReference type="NCBI Taxonomy" id="7232"/>
    <lineage>
        <taxon>Eukaryota</taxon>
        <taxon>Metazoa</taxon>
        <taxon>Ecdysozoa</taxon>
        <taxon>Arthropoda</taxon>
        <taxon>Hexapoda</taxon>
        <taxon>Insecta</taxon>
        <taxon>Pterygota</taxon>
        <taxon>Neoptera</taxon>
        <taxon>Endopterygota</taxon>
        <taxon>Diptera</taxon>
        <taxon>Brachycera</taxon>
        <taxon>Muscomorpha</taxon>
        <taxon>Ephydroidea</taxon>
        <taxon>Drosophilidae</taxon>
        <taxon>Drosophila</taxon>
    </lineage>
</organism>
<dbReference type="Proteomes" id="UP000295192">
    <property type="component" value="Unassembled WGS sequence"/>
</dbReference>